<evidence type="ECO:0000313" key="3">
    <source>
        <dbReference type="Proteomes" id="UP001203852"/>
    </source>
</evidence>
<dbReference type="EMBL" id="MU404352">
    <property type="protein sequence ID" value="KAI1615363.1"/>
    <property type="molecule type" value="Genomic_DNA"/>
</dbReference>
<protein>
    <submittedName>
        <fullName evidence="2">Uncharacterized protein</fullName>
    </submittedName>
</protein>
<reference evidence="2" key="1">
    <citation type="journal article" date="2022" name="bioRxiv">
        <title>Deciphering the potential niche of two novel black yeast fungi from a biological soil crust based on their genomes, phenotypes, and melanin regulation.</title>
        <authorList>
            <consortium name="DOE Joint Genome Institute"/>
            <person name="Carr E.C."/>
            <person name="Barton Q."/>
            <person name="Grambo S."/>
            <person name="Sullivan M."/>
            <person name="Renfro C.M."/>
            <person name="Kuo A."/>
            <person name="Pangilinan J."/>
            <person name="Lipzen A."/>
            <person name="Keymanesh K."/>
            <person name="Savage E."/>
            <person name="Barry K."/>
            <person name="Grigoriev I.V."/>
            <person name="Riekhof W.R."/>
            <person name="Harris S.S."/>
        </authorList>
    </citation>
    <scope>NUCLEOTIDE SEQUENCE</scope>
    <source>
        <strain evidence="2">JF 03-4F</strain>
    </source>
</reference>
<organism evidence="2 3">
    <name type="scientific">Exophiala viscosa</name>
    <dbReference type="NCBI Taxonomy" id="2486360"/>
    <lineage>
        <taxon>Eukaryota</taxon>
        <taxon>Fungi</taxon>
        <taxon>Dikarya</taxon>
        <taxon>Ascomycota</taxon>
        <taxon>Pezizomycotina</taxon>
        <taxon>Eurotiomycetes</taxon>
        <taxon>Chaetothyriomycetidae</taxon>
        <taxon>Chaetothyriales</taxon>
        <taxon>Herpotrichiellaceae</taxon>
        <taxon>Exophiala</taxon>
    </lineage>
</organism>
<dbReference type="AlphaFoldDB" id="A0AAN6E1T5"/>
<keyword evidence="3" id="KW-1185">Reference proteome</keyword>
<accession>A0AAN6E1T5</accession>
<feature type="compositionally biased region" description="Basic residues" evidence="1">
    <location>
        <begin position="218"/>
        <end position="235"/>
    </location>
</feature>
<sequence>MTVEFGIVGVPATDGSRGRICHTRSQLYIRKSRKGNGKKKDMGANSNTRLQNFAKTTETQIRSVDIKMDAYPPYLVTSSPPGLLVKGSTCKLIMQLHEATVRTKKIPKHHETHAADLAKSLSRKAKTERYTPAEINLIIQTCKALRLDGLSPLATEAWENEPIEGWWYKEDSYCGSLSRQTPVSEEVAGYDCNDGWWRDKQNEKYRDWERWGESSIGPKHRRGGARRVTRTSRTR</sequence>
<feature type="region of interest" description="Disordered" evidence="1">
    <location>
        <begin position="213"/>
        <end position="235"/>
    </location>
</feature>
<evidence type="ECO:0000313" key="2">
    <source>
        <dbReference type="EMBL" id="KAI1615363.1"/>
    </source>
</evidence>
<gene>
    <name evidence="2" type="ORF">EDD36DRAFT_462879</name>
</gene>
<dbReference type="Proteomes" id="UP001203852">
    <property type="component" value="Unassembled WGS sequence"/>
</dbReference>
<comment type="caution">
    <text evidence="2">The sequence shown here is derived from an EMBL/GenBank/DDBJ whole genome shotgun (WGS) entry which is preliminary data.</text>
</comment>
<proteinExistence type="predicted"/>
<name>A0AAN6E1T5_9EURO</name>
<evidence type="ECO:0000256" key="1">
    <source>
        <dbReference type="SAM" id="MobiDB-lite"/>
    </source>
</evidence>